<evidence type="ECO:0000256" key="8">
    <source>
        <dbReference type="ARBA" id="ARBA00034617"/>
    </source>
</evidence>
<evidence type="ECO:0000256" key="5">
    <source>
        <dbReference type="ARBA" id="ARBA00022840"/>
    </source>
</evidence>
<dbReference type="STRING" id="1797469.A3F08_01620"/>
<dbReference type="PANTHER" id="PTHR11070">
    <property type="entry name" value="UVRD / RECB / PCRA DNA HELICASE FAMILY MEMBER"/>
    <property type="match status" value="1"/>
</dbReference>
<proteinExistence type="inferred from homology"/>
<dbReference type="InterPro" id="IPR013986">
    <property type="entry name" value="DExx_box_DNA_helicase_dom_sf"/>
</dbReference>
<dbReference type="PANTHER" id="PTHR11070:SF2">
    <property type="entry name" value="ATP-DEPENDENT DNA HELICASE SRS2"/>
    <property type="match status" value="1"/>
</dbReference>
<evidence type="ECO:0000313" key="14">
    <source>
        <dbReference type="EMBL" id="OGD66548.1"/>
    </source>
</evidence>
<dbReference type="Proteomes" id="UP000176451">
    <property type="component" value="Unassembled WGS sequence"/>
</dbReference>
<evidence type="ECO:0000256" key="11">
    <source>
        <dbReference type="PROSITE-ProRule" id="PRU00560"/>
    </source>
</evidence>
<accession>A0A1F5EGN1</accession>
<dbReference type="PROSITE" id="PS51217">
    <property type="entry name" value="UVRD_HELICASE_CTER"/>
    <property type="match status" value="1"/>
</dbReference>
<dbReference type="InterPro" id="IPR027417">
    <property type="entry name" value="P-loop_NTPase"/>
</dbReference>
<evidence type="ECO:0000256" key="1">
    <source>
        <dbReference type="ARBA" id="ARBA00009922"/>
    </source>
</evidence>
<feature type="domain" description="UvrD-like helicase ATP-binding" evidence="12">
    <location>
        <begin position="28"/>
        <end position="341"/>
    </location>
</feature>
<dbReference type="GO" id="GO:0005524">
    <property type="term" value="F:ATP binding"/>
    <property type="evidence" value="ECO:0007669"/>
    <property type="project" value="UniProtKB-UniRule"/>
</dbReference>
<protein>
    <recommendedName>
        <fullName evidence="9">DNA 3'-5' helicase</fullName>
        <ecNumber evidence="9">5.6.2.4</ecNumber>
    </recommendedName>
</protein>
<dbReference type="PROSITE" id="PS51198">
    <property type="entry name" value="UVRD_HELICASE_ATP_BIND"/>
    <property type="match status" value="1"/>
</dbReference>
<dbReference type="GO" id="GO:0033202">
    <property type="term" value="C:DNA helicase complex"/>
    <property type="evidence" value="ECO:0007669"/>
    <property type="project" value="TreeGrafter"/>
</dbReference>
<dbReference type="GO" id="GO:0009314">
    <property type="term" value="P:response to radiation"/>
    <property type="evidence" value="ECO:0007669"/>
    <property type="project" value="UniProtKB-ARBA"/>
</dbReference>
<dbReference type="GO" id="GO:0043138">
    <property type="term" value="F:3'-5' DNA helicase activity"/>
    <property type="evidence" value="ECO:0007669"/>
    <property type="project" value="UniProtKB-EC"/>
</dbReference>
<feature type="binding site" evidence="11">
    <location>
        <begin position="49"/>
        <end position="56"/>
    </location>
    <ligand>
        <name>ATP</name>
        <dbReference type="ChEBI" id="CHEBI:30616"/>
    </ligand>
</feature>
<name>A0A1F5EGN1_9BACT</name>
<dbReference type="Gene3D" id="1.10.10.160">
    <property type="match status" value="1"/>
</dbReference>
<dbReference type="InterPro" id="IPR014016">
    <property type="entry name" value="UvrD-like_ATP-bd"/>
</dbReference>
<dbReference type="SUPFAM" id="SSF52540">
    <property type="entry name" value="P-loop containing nucleoside triphosphate hydrolases"/>
    <property type="match status" value="1"/>
</dbReference>
<dbReference type="Pfam" id="PF13361">
    <property type="entry name" value="UvrD_C"/>
    <property type="match status" value="1"/>
</dbReference>
<keyword evidence="4 11" id="KW-0347">Helicase</keyword>
<keyword evidence="5 11" id="KW-0067">ATP-binding</keyword>
<dbReference type="GO" id="GO:0003677">
    <property type="term" value="F:DNA binding"/>
    <property type="evidence" value="ECO:0007669"/>
    <property type="project" value="UniProtKB-KW"/>
</dbReference>
<evidence type="ECO:0000259" key="12">
    <source>
        <dbReference type="PROSITE" id="PS51198"/>
    </source>
</evidence>
<comment type="catalytic activity">
    <reaction evidence="10">
        <text>ATP + H2O = ADP + phosphate + H(+)</text>
        <dbReference type="Rhea" id="RHEA:13065"/>
        <dbReference type="ChEBI" id="CHEBI:15377"/>
        <dbReference type="ChEBI" id="CHEBI:15378"/>
        <dbReference type="ChEBI" id="CHEBI:30616"/>
        <dbReference type="ChEBI" id="CHEBI:43474"/>
        <dbReference type="ChEBI" id="CHEBI:456216"/>
        <dbReference type="EC" id="5.6.2.4"/>
    </reaction>
</comment>
<evidence type="ECO:0000256" key="9">
    <source>
        <dbReference type="ARBA" id="ARBA00034808"/>
    </source>
</evidence>
<evidence type="ECO:0000256" key="4">
    <source>
        <dbReference type="ARBA" id="ARBA00022806"/>
    </source>
</evidence>
<evidence type="ECO:0000256" key="10">
    <source>
        <dbReference type="ARBA" id="ARBA00048988"/>
    </source>
</evidence>
<reference evidence="14 15" key="1">
    <citation type="journal article" date="2016" name="Nat. Commun.">
        <title>Thousands of microbial genomes shed light on interconnected biogeochemical processes in an aquifer system.</title>
        <authorList>
            <person name="Anantharaman K."/>
            <person name="Brown C.T."/>
            <person name="Hug L.A."/>
            <person name="Sharon I."/>
            <person name="Castelle C.J."/>
            <person name="Probst A.J."/>
            <person name="Thomas B.C."/>
            <person name="Singh A."/>
            <person name="Wilkins M.J."/>
            <person name="Karaoz U."/>
            <person name="Brodie E.L."/>
            <person name="Williams K.H."/>
            <person name="Hubbard S.S."/>
            <person name="Banfield J.F."/>
        </authorList>
    </citation>
    <scope>NUCLEOTIDE SEQUENCE [LARGE SCALE GENOMIC DNA]</scope>
</reference>
<dbReference type="CDD" id="cd17932">
    <property type="entry name" value="DEXQc_UvrD"/>
    <property type="match status" value="1"/>
</dbReference>
<dbReference type="AlphaFoldDB" id="A0A1F5EGN1"/>
<sequence length="694" mass="80754">MVHNRIQLRPFLVNLKLICYILNMDILGDLNKPQQEAVLTTEGPVLILAGAGSGKTKALTHRIAYLIKEKKVSPYHILAVTFTNKAAEEMTIRLAQLISNPKSEIRNPKQILNPNDKNSKQVSNFDIRDSNLEVALRLPWMGTFHSICVKILRREIHQLGYKSSFTIYDETDSLILIKRIMKELGIDPKQYNPNAVKHFISSAKNELIDQYEYQNYIEGYFQEIVGKVFEKYQHDLKEANALDFDDLLMKTVQLFEQFPDVLEKYQNIFQYIFIDEYQDTNKAQYQMVKLLAQKNRNICVVGDDYQAIYGFRGANFRNILNFERDYPDAKVIKLEQNYRSTKTILNAADKIIKENINRTEKKLWTENEEGAPITIYEATDEHDEVEFIVREIQALQSTPEVTEFKQLGSDNDKRYAISNKLNNFVILYRTNAQSRVIEEVFLQYGIPYRLIGAFRFYERKEVKDIISYLKLINNPFDKVSLERVINTPARGIGAKTLSQISRYKIQDTNKSQTSNFKLQNFFQMMDGFRIKALDSFVLDLIEYVAQESGYKKYLLDGTDEGEARWANIEELKSVAQNTKDLEQFLEKVSLVSDMDTYNQNKDAITMMTLHNAKGLEFPVVFIAGMEEGLFPHSRSIMEPMEMEEERRLCYVGITRAKKRLYLTHSSSRLIYGQIQSNMRSRFIDSLPEHLIDKI</sequence>
<evidence type="ECO:0000256" key="2">
    <source>
        <dbReference type="ARBA" id="ARBA00022741"/>
    </source>
</evidence>
<evidence type="ECO:0000256" key="6">
    <source>
        <dbReference type="ARBA" id="ARBA00023125"/>
    </source>
</evidence>
<keyword evidence="7" id="KW-0413">Isomerase</keyword>
<feature type="domain" description="UvrD-like helicase C-terminal" evidence="13">
    <location>
        <begin position="342"/>
        <end position="614"/>
    </location>
</feature>
<dbReference type="EMBL" id="MEZV01000035">
    <property type="protein sequence ID" value="OGD66548.1"/>
    <property type="molecule type" value="Genomic_DNA"/>
</dbReference>
<keyword evidence="6" id="KW-0238">DNA-binding</keyword>
<dbReference type="Gene3D" id="3.40.50.300">
    <property type="entry name" value="P-loop containing nucleotide triphosphate hydrolases"/>
    <property type="match status" value="2"/>
</dbReference>
<dbReference type="GO" id="GO:0005829">
    <property type="term" value="C:cytosol"/>
    <property type="evidence" value="ECO:0007669"/>
    <property type="project" value="TreeGrafter"/>
</dbReference>
<gene>
    <name evidence="14" type="ORF">A3F08_01620</name>
</gene>
<evidence type="ECO:0000256" key="3">
    <source>
        <dbReference type="ARBA" id="ARBA00022801"/>
    </source>
</evidence>
<dbReference type="GO" id="GO:0000725">
    <property type="term" value="P:recombinational repair"/>
    <property type="evidence" value="ECO:0007669"/>
    <property type="project" value="TreeGrafter"/>
</dbReference>
<comment type="similarity">
    <text evidence="1">Belongs to the helicase family. UvrD subfamily.</text>
</comment>
<dbReference type="EC" id="5.6.2.4" evidence="9"/>
<dbReference type="Pfam" id="PF00580">
    <property type="entry name" value="UvrD-helicase"/>
    <property type="match status" value="1"/>
</dbReference>
<comment type="catalytic activity">
    <reaction evidence="8">
        <text>Couples ATP hydrolysis with the unwinding of duplex DNA by translocating in the 3'-5' direction.</text>
        <dbReference type="EC" id="5.6.2.4"/>
    </reaction>
</comment>
<dbReference type="CDD" id="cd18807">
    <property type="entry name" value="SF1_C_UvrD"/>
    <property type="match status" value="1"/>
</dbReference>
<comment type="caution">
    <text evidence="14">The sequence shown here is derived from an EMBL/GenBank/DDBJ whole genome shotgun (WGS) entry which is preliminary data.</text>
</comment>
<dbReference type="InterPro" id="IPR000212">
    <property type="entry name" value="DNA_helicase_UvrD/REP"/>
</dbReference>
<evidence type="ECO:0000259" key="13">
    <source>
        <dbReference type="PROSITE" id="PS51217"/>
    </source>
</evidence>
<dbReference type="FunFam" id="1.10.10.160:FF:000001">
    <property type="entry name" value="ATP-dependent DNA helicase"/>
    <property type="match status" value="1"/>
</dbReference>
<evidence type="ECO:0000313" key="15">
    <source>
        <dbReference type="Proteomes" id="UP000176451"/>
    </source>
</evidence>
<keyword evidence="3 11" id="KW-0378">Hydrolase</keyword>
<evidence type="ECO:0000256" key="7">
    <source>
        <dbReference type="ARBA" id="ARBA00023235"/>
    </source>
</evidence>
<organism evidence="14 15">
    <name type="scientific">Candidatus Berkelbacteria bacterium RIFCSPHIGHO2_12_FULL_36_9</name>
    <dbReference type="NCBI Taxonomy" id="1797469"/>
    <lineage>
        <taxon>Bacteria</taxon>
        <taxon>Candidatus Berkelbacteria</taxon>
    </lineage>
</organism>
<dbReference type="InterPro" id="IPR014017">
    <property type="entry name" value="DNA_helicase_UvrD-like_C"/>
</dbReference>
<dbReference type="Gene3D" id="1.10.486.10">
    <property type="entry name" value="PCRA, domain 4"/>
    <property type="match status" value="1"/>
</dbReference>
<dbReference type="GO" id="GO:0016887">
    <property type="term" value="F:ATP hydrolysis activity"/>
    <property type="evidence" value="ECO:0007669"/>
    <property type="project" value="RHEA"/>
</dbReference>
<keyword evidence="2 11" id="KW-0547">Nucleotide-binding</keyword>